<proteinExistence type="predicted"/>
<reference evidence="1 2" key="1">
    <citation type="submission" date="2021-06" db="EMBL/GenBank/DDBJ databases">
        <title>Caerostris extrusa draft genome.</title>
        <authorList>
            <person name="Kono N."/>
            <person name="Arakawa K."/>
        </authorList>
    </citation>
    <scope>NUCLEOTIDE SEQUENCE [LARGE SCALE GENOMIC DNA]</scope>
</reference>
<dbReference type="Proteomes" id="UP001054945">
    <property type="component" value="Unassembled WGS sequence"/>
</dbReference>
<comment type="caution">
    <text evidence="1">The sequence shown here is derived from an EMBL/GenBank/DDBJ whole genome shotgun (WGS) entry which is preliminary data.</text>
</comment>
<organism evidence="1 2">
    <name type="scientific">Caerostris extrusa</name>
    <name type="common">Bark spider</name>
    <name type="synonym">Caerostris bankana</name>
    <dbReference type="NCBI Taxonomy" id="172846"/>
    <lineage>
        <taxon>Eukaryota</taxon>
        <taxon>Metazoa</taxon>
        <taxon>Ecdysozoa</taxon>
        <taxon>Arthropoda</taxon>
        <taxon>Chelicerata</taxon>
        <taxon>Arachnida</taxon>
        <taxon>Araneae</taxon>
        <taxon>Araneomorphae</taxon>
        <taxon>Entelegynae</taxon>
        <taxon>Araneoidea</taxon>
        <taxon>Araneidae</taxon>
        <taxon>Caerostris</taxon>
    </lineage>
</organism>
<sequence length="80" mass="9725">MYYFYKSRTKNCRHSRKKSLHKKRANLEESHTFRNHCGRLSAKKEAISIRRVPLMWWQGARACKERVVSEQHYEVFPQQS</sequence>
<accession>A0AAV4Y2K4</accession>
<dbReference type="AlphaFoldDB" id="A0AAV4Y2K4"/>
<evidence type="ECO:0000313" key="2">
    <source>
        <dbReference type="Proteomes" id="UP001054945"/>
    </source>
</evidence>
<gene>
    <name evidence="1" type="ORF">CEXT_156261</name>
</gene>
<name>A0AAV4Y2K4_CAEEX</name>
<keyword evidence="2" id="KW-1185">Reference proteome</keyword>
<evidence type="ECO:0000313" key="1">
    <source>
        <dbReference type="EMBL" id="GIZ01711.1"/>
    </source>
</evidence>
<dbReference type="EMBL" id="BPLR01018710">
    <property type="protein sequence ID" value="GIZ01711.1"/>
    <property type="molecule type" value="Genomic_DNA"/>
</dbReference>
<protein>
    <submittedName>
        <fullName evidence="1">Uncharacterized protein</fullName>
    </submittedName>
</protein>